<accession>A0A662Z7R9</accession>
<organism evidence="1 2">
    <name type="scientific">Succinivibrio dextrinosolvens</name>
    <dbReference type="NCBI Taxonomy" id="83771"/>
    <lineage>
        <taxon>Bacteria</taxon>
        <taxon>Pseudomonadati</taxon>
        <taxon>Pseudomonadota</taxon>
        <taxon>Gammaproteobacteria</taxon>
        <taxon>Aeromonadales</taxon>
        <taxon>Succinivibrionaceae</taxon>
        <taxon>Succinivibrio</taxon>
    </lineage>
</organism>
<evidence type="ECO:0000313" key="1">
    <source>
        <dbReference type="EMBL" id="SFJ94783.1"/>
    </source>
</evidence>
<dbReference type="RefSeq" id="WP_074839661.1">
    <property type="nucleotide sequence ID" value="NZ_CP047056.1"/>
</dbReference>
<keyword evidence="2" id="KW-1185">Reference proteome</keyword>
<evidence type="ECO:0000313" key="2">
    <source>
        <dbReference type="Proteomes" id="UP000243374"/>
    </source>
</evidence>
<dbReference type="Proteomes" id="UP000243374">
    <property type="component" value="Unassembled WGS sequence"/>
</dbReference>
<sequence>MSKVILYHGTQNQNVSPTFGLGDDKHDYGRGFYLTENFDLAKEWAVCRPNQNNGWVHKFELRTDGLKIFDFQNSNVLAWLAELMKHREASDSRRYHVLAEKFIRKYGVDVSDYDVIKGWRADASYFYIAKEFVRDNIDVELLEEPLSLGNLGIQYCLKSELAFSNLHEIQDDLYAVPYNEFNERYNQRDSVARENMRKLVDSEANKVTNVFSTLI</sequence>
<dbReference type="OrthoDB" id="9813772at2"/>
<dbReference type="SUPFAM" id="SSF56399">
    <property type="entry name" value="ADP-ribosylation"/>
    <property type="match status" value="1"/>
</dbReference>
<evidence type="ECO:0008006" key="3">
    <source>
        <dbReference type="Google" id="ProtNLM"/>
    </source>
</evidence>
<protein>
    <recommendedName>
        <fullName evidence="3">DUF3990 domain-containing protein</fullName>
    </recommendedName>
</protein>
<dbReference type="AlphaFoldDB" id="A0A662Z7R9"/>
<reference evidence="1 2" key="1">
    <citation type="submission" date="2016-10" db="EMBL/GenBank/DDBJ databases">
        <authorList>
            <person name="Varghese N."/>
            <person name="Submissions S."/>
        </authorList>
    </citation>
    <scope>NUCLEOTIDE SEQUENCE [LARGE SCALE GENOMIC DNA]</scope>
    <source>
        <strain evidence="1 2">22B</strain>
    </source>
</reference>
<dbReference type="Pfam" id="PF13151">
    <property type="entry name" value="DUF3990"/>
    <property type="match status" value="1"/>
</dbReference>
<dbReference type="InterPro" id="IPR025051">
    <property type="entry name" value="DUF3990"/>
</dbReference>
<name>A0A662Z7R9_9GAMM</name>
<dbReference type="EMBL" id="FOSF01000009">
    <property type="protein sequence ID" value="SFJ94783.1"/>
    <property type="molecule type" value="Genomic_DNA"/>
</dbReference>
<gene>
    <name evidence="1" type="ORF">SAMN04487865_100925</name>
</gene>
<proteinExistence type="predicted"/>